<keyword evidence="2" id="KW-0614">Plasmid</keyword>
<name>A0A2K8TDA0_9NOSO</name>
<geneLocation type="plasmid" evidence="3">
    <name>pnfsy08</name>
</geneLocation>
<geneLocation type="plasmid" evidence="1">
    <name>pNFSY06</name>
</geneLocation>
<evidence type="ECO:0000313" key="2">
    <source>
        <dbReference type="EMBL" id="AUB44985.1"/>
    </source>
</evidence>
<accession>A0A2K8TDA0</accession>
<dbReference type="EMBL" id="CP024791">
    <property type="protein sequence ID" value="AUB43681.1"/>
    <property type="molecule type" value="Genomic_DNA"/>
</dbReference>
<dbReference type="Proteomes" id="UP000232003">
    <property type="component" value="Plasmid pNFSY08"/>
</dbReference>
<dbReference type="RefSeq" id="WP_225912781.1">
    <property type="nucleotide sequence ID" value="NZ_CAWNNC010000007.1"/>
</dbReference>
<dbReference type="KEGG" id="nfl:COO91_09865"/>
<keyword evidence="3" id="KW-1185">Reference proteome</keyword>
<dbReference type="EMBL" id="CP024793">
    <property type="protein sequence ID" value="AUB44985.1"/>
    <property type="molecule type" value="Genomic_DNA"/>
</dbReference>
<geneLocation type="plasmid" evidence="3">
    <name>pnfsy06</name>
</geneLocation>
<organism evidence="2 3">
    <name type="scientific">Nostoc flagelliforme CCNUN1</name>
    <dbReference type="NCBI Taxonomy" id="2038116"/>
    <lineage>
        <taxon>Bacteria</taxon>
        <taxon>Bacillati</taxon>
        <taxon>Cyanobacteriota</taxon>
        <taxon>Cyanophyceae</taxon>
        <taxon>Nostocales</taxon>
        <taxon>Nostocaceae</taxon>
        <taxon>Nostoc</taxon>
    </lineage>
</organism>
<evidence type="ECO:0000313" key="3">
    <source>
        <dbReference type="Proteomes" id="UP000232003"/>
    </source>
</evidence>
<dbReference type="KEGG" id="nfl:COO91_11242"/>
<dbReference type="Proteomes" id="UP000232003">
    <property type="component" value="Plasmid pNFSY06"/>
</dbReference>
<gene>
    <name evidence="1" type="ORF">COO91_09865</name>
    <name evidence="2" type="ORF">COO91_11242</name>
</gene>
<evidence type="ECO:0000313" key="1">
    <source>
        <dbReference type="EMBL" id="AUB43681.1"/>
    </source>
</evidence>
<dbReference type="AlphaFoldDB" id="A0A2K8TDA0"/>
<proteinExistence type="predicted"/>
<sequence>MEDHIILSDYWYLIKTVFNYDSRQTDRLDRIKATLERVSQQLDNQVVVNAELRQSVSALVETANIHQQGIELLAREIREQGNEMRDLRTDVTQLQEFQRTTSAALDRISAVLDYLVRQSGNGAGNKPTE</sequence>
<geneLocation type="plasmid" evidence="2">
    <name>pNFSY08</name>
</geneLocation>
<protein>
    <submittedName>
        <fullName evidence="2">Uncharacterized protein</fullName>
    </submittedName>
</protein>
<reference evidence="2 3" key="1">
    <citation type="submission" date="2017-11" db="EMBL/GenBank/DDBJ databases">
        <title>Complete genome of a free-living desiccation-tolerant cyanobacterium and its photosynthetic adaptation to extreme terrestrial habitat.</title>
        <authorList>
            <person name="Shang J."/>
        </authorList>
    </citation>
    <scope>NUCLEOTIDE SEQUENCE [LARGE SCALE GENOMIC DNA]</scope>
    <source>
        <strain evidence="2 3">CCNUN1</strain>
        <plasmid evidence="3">pnfsy06</plasmid>
        <plasmid evidence="1">pNFSY06</plasmid>
        <plasmid evidence="2">pNFSY08</plasmid>
        <plasmid evidence="3">pnfsy08</plasmid>
    </source>
</reference>